<dbReference type="Pfam" id="PF06755">
    <property type="entry name" value="CbtA_toxin"/>
    <property type="match status" value="1"/>
</dbReference>
<dbReference type="InterPro" id="IPR009610">
    <property type="entry name" value="CbtA_toxin"/>
</dbReference>
<protein>
    <submittedName>
        <fullName evidence="1">Toxin</fullName>
    </submittedName>
</protein>
<gene>
    <name evidence="1" type="ORF">L2102_17905</name>
</gene>
<evidence type="ECO:0000313" key="2">
    <source>
        <dbReference type="Proteomes" id="UP001147046"/>
    </source>
</evidence>
<comment type="caution">
    <text evidence="1">The sequence shown here is derived from an EMBL/GenBank/DDBJ whole genome shotgun (WGS) entry which is preliminary data.</text>
</comment>
<sequence length="106" mass="11919">MQTLSAIPVRKAPPRPTPVETWQQLLAYLLEQHYGLSLNDTPFSDEQTIKQHIEAGISLADGVNFLVEQYELVRTDHKGISWQAQSPFITATDILIAKRALVEMST</sequence>
<organism evidence="1 2">
    <name type="scientific">Citrobacter portucalensis</name>
    <dbReference type="NCBI Taxonomy" id="1639133"/>
    <lineage>
        <taxon>Bacteria</taxon>
        <taxon>Pseudomonadati</taxon>
        <taxon>Pseudomonadota</taxon>
        <taxon>Gammaproteobacteria</taxon>
        <taxon>Enterobacterales</taxon>
        <taxon>Enterobacteriaceae</taxon>
        <taxon>Citrobacter</taxon>
        <taxon>Citrobacter freundii complex</taxon>
    </lineage>
</organism>
<dbReference type="RefSeq" id="WP_148361598.1">
    <property type="nucleotide sequence ID" value="NZ_CP043009.1"/>
</dbReference>
<reference evidence="1" key="1">
    <citation type="submission" date="2022-01" db="EMBL/GenBank/DDBJ databases">
        <title>Genetic Characterization of Carbapenem-resistant Citrobacter spp. from China: a multicenter study.</title>
        <authorList>
            <person name="Ye L."/>
        </authorList>
    </citation>
    <scope>NUCLEOTIDE SEQUENCE</scope>
    <source>
        <strain evidence="1">IR5464</strain>
    </source>
</reference>
<proteinExistence type="predicted"/>
<accession>A0AAJ1JQL1</accession>
<evidence type="ECO:0000313" key="1">
    <source>
        <dbReference type="EMBL" id="MDE9625197.1"/>
    </source>
</evidence>
<dbReference type="EMBL" id="JAKIHV010000014">
    <property type="protein sequence ID" value="MDE9625197.1"/>
    <property type="molecule type" value="Genomic_DNA"/>
</dbReference>
<name>A0AAJ1JQL1_9ENTR</name>
<dbReference type="AlphaFoldDB" id="A0AAJ1JQL1"/>
<dbReference type="Proteomes" id="UP001147046">
    <property type="component" value="Unassembled WGS sequence"/>
</dbReference>